<comment type="caution">
    <text evidence="2">The sequence shown here is derived from an EMBL/GenBank/DDBJ whole genome shotgun (WGS) entry which is preliminary data.</text>
</comment>
<dbReference type="EMBL" id="JABWDY010032915">
    <property type="protein sequence ID" value="KAF5183808.1"/>
    <property type="molecule type" value="Genomic_DNA"/>
</dbReference>
<dbReference type="AlphaFoldDB" id="A0A7J6VGS1"/>
<evidence type="ECO:0000256" key="1">
    <source>
        <dbReference type="SAM" id="MobiDB-lite"/>
    </source>
</evidence>
<keyword evidence="3" id="KW-1185">Reference proteome</keyword>
<feature type="non-terminal residue" evidence="2">
    <location>
        <position position="1"/>
    </location>
</feature>
<dbReference type="Proteomes" id="UP000554482">
    <property type="component" value="Unassembled WGS sequence"/>
</dbReference>
<evidence type="ECO:0000313" key="3">
    <source>
        <dbReference type="Proteomes" id="UP000554482"/>
    </source>
</evidence>
<feature type="region of interest" description="Disordered" evidence="1">
    <location>
        <begin position="51"/>
        <end position="111"/>
    </location>
</feature>
<dbReference type="InterPro" id="IPR052831">
    <property type="entry name" value="Apoptosis_promoter"/>
</dbReference>
<protein>
    <submittedName>
        <fullName evidence="2">Uncharacterized protein</fullName>
    </submittedName>
</protein>
<organism evidence="2 3">
    <name type="scientific">Thalictrum thalictroides</name>
    <name type="common">Rue-anemone</name>
    <name type="synonym">Anemone thalictroides</name>
    <dbReference type="NCBI Taxonomy" id="46969"/>
    <lineage>
        <taxon>Eukaryota</taxon>
        <taxon>Viridiplantae</taxon>
        <taxon>Streptophyta</taxon>
        <taxon>Embryophyta</taxon>
        <taxon>Tracheophyta</taxon>
        <taxon>Spermatophyta</taxon>
        <taxon>Magnoliopsida</taxon>
        <taxon>Ranunculales</taxon>
        <taxon>Ranunculaceae</taxon>
        <taxon>Thalictroideae</taxon>
        <taxon>Thalictrum</taxon>
    </lineage>
</organism>
<feature type="non-terminal residue" evidence="2">
    <location>
        <position position="111"/>
    </location>
</feature>
<feature type="compositionally biased region" description="Basic and acidic residues" evidence="1">
    <location>
        <begin position="51"/>
        <end position="65"/>
    </location>
</feature>
<proteinExistence type="predicted"/>
<dbReference type="PANTHER" id="PTHR48190:SF2">
    <property type="entry name" value="PROGRAMMED CELL DEATH PROTEIN 7"/>
    <property type="match status" value="1"/>
</dbReference>
<sequence>LQLNVMTCHFLPEEDGKFLERLRAAVEEEERQAAAASVTDVAKDAIAAAEESRKTVQSDLPDAKDCSSIYENGGTVSQGRVTDTENEKVFSEGAELKSEQWGLDAQSSSGP</sequence>
<gene>
    <name evidence="2" type="ORF">FRX31_026605</name>
</gene>
<dbReference type="PANTHER" id="PTHR48190">
    <property type="entry name" value="PROGRAMMED CELL DEATH PROTEIN 7"/>
    <property type="match status" value="1"/>
</dbReference>
<name>A0A7J6VGS1_THATH</name>
<evidence type="ECO:0000313" key="2">
    <source>
        <dbReference type="EMBL" id="KAF5183808.1"/>
    </source>
</evidence>
<dbReference type="OrthoDB" id="2289628at2759"/>
<accession>A0A7J6VGS1</accession>
<feature type="compositionally biased region" description="Basic and acidic residues" evidence="1">
    <location>
        <begin position="82"/>
        <end position="98"/>
    </location>
</feature>
<dbReference type="GO" id="GO:0005689">
    <property type="term" value="C:U12-type spliceosomal complex"/>
    <property type="evidence" value="ECO:0007669"/>
    <property type="project" value="TreeGrafter"/>
</dbReference>
<reference evidence="2 3" key="1">
    <citation type="submission" date="2020-06" db="EMBL/GenBank/DDBJ databases">
        <title>Transcriptomic and genomic resources for Thalictrum thalictroides and T. hernandezii: Facilitating candidate gene discovery in an emerging model plant lineage.</title>
        <authorList>
            <person name="Arias T."/>
            <person name="Riano-Pachon D.M."/>
            <person name="Di Stilio V.S."/>
        </authorList>
    </citation>
    <scope>NUCLEOTIDE SEQUENCE [LARGE SCALE GENOMIC DNA]</scope>
    <source>
        <strain evidence="3">cv. WT478/WT964</strain>
        <tissue evidence="2">Leaves</tissue>
    </source>
</reference>